<organism evidence="3 4">
    <name type="scientific">Solidesulfovibrio magneticus (strain ATCC 700980 / DSM 13731 / RS-1)</name>
    <name type="common">Desulfovibrio magneticus</name>
    <dbReference type="NCBI Taxonomy" id="573370"/>
    <lineage>
        <taxon>Bacteria</taxon>
        <taxon>Pseudomonadati</taxon>
        <taxon>Thermodesulfobacteriota</taxon>
        <taxon>Desulfovibrionia</taxon>
        <taxon>Desulfovibrionales</taxon>
        <taxon>Desulfovibrionaceae</taxon>
        <taxon>Solidesulfovibrio</taxon>
    </lineage>
</organism>
<evidence type="ECO:0000313" key="3">
    <source>
        <dbReference type="EMBL" id="BAH77858.1"/>
    </source>
</evidence>
<evidence type="ECO:0000259" key="2">
    <source>
        <dbReference type="Pfam" id="PF13411"/>
    </source>
</evidence>
<dbReference type="AlphaFoldDB" id="C4XQX8"/>
<dbReference type="SUPFAM" id="SSF46955">
    <property type="entry name" value="Putative DNA-binding domain"/>
    <property type="match status" value="1"/>
</dbReference>
<proteinExistence type="predicted"/>
<dbReference type="EMBL" id="AP010904">
    <property type="protein sequence ID" value="BAH77858.1"/>
    <property type="molecule type" value="Genomic_DNA"/>
</dbReference>
<dbReference type="HOGENOM" id="CLU_1341446_0_0_7"/>
<feature type="coiled-coil region" evidence="1">
    <location>
        <begin position="187"/>
        <end position="221"/>
    </location>
</feature>
<evidence type="ECO:0000313" key="4">
    <source>
        <dbReference type="Proteomes" id="UP000009071"/>
    </source>
</evidence>
<dbReference type="Gene3D" id="1.10.1660.10">
    <property type="match status" value="1"/>
</dbReference>
<keyword evidence="4" id="KW-1185">Reference proteome</keyword>
<dbReference type="STRING" id="573370.DMR_43670"/>
<dbReference type="GO" id="GO:0006355">
    <property type="term" value="P:regulation of DNA-templated transcription"/>
    <property type="evidence" value="ECO:0007669"/>
    <property type="project" value="InterPro"/>
</dbReference>
<dbReference type="Proteomes" id="UP000009071">
    <property type="component" value="Chromosome"/>
</dbReference>
<protein>
    <submittedName>
        <fullName evidence="3">MerR family transcriptional regulator</fullName>
    </submittedName>
</protein>
<evidence type="ECO:0000256" key="1">
    <source>
        <dbReference type="SAM" id="Coils"/>
    </source>
</evidence>
<dbReference type="eggNOG" id="COG0789">
    <property type="taxonomic scope" value="Bacteria"/>
</dbReference>
<gene>
    <name evidence="3" type="ordered locus">DMR_43670</name>
</gene>
<dbReference type="GO" id="GO:0003677">
    <property type="term" value="F:DNA binding"/>
    <property type="evidence" value="ECO:0007669"/>
    <property type="project" value="InterPro"/>
</dbReference>
<dbReference type="Pfam" id="PF13411">
    <property type="entry name" value="MerR_1"/>
    <property type="match status" value="1"/>
</dbReference>
<keyword evidence="1" id="KW-0175">Coiled coil</keyword>
<name>C4XQX8_SOLM1</name>
<sequence>MRGALRRFSDRAGSGLTGRGAAVQGFWTTLSREADVADNRLYSIAALAKILDVPESTLHYWKNRFDDVLPSFGTGRGKRYRAEAVAIFRDIGAMLAQGLSAGDVRSELARRYPVNVGSGEAKGPAAPQTMTAGGGTGGGVDAQTMLAMASAIGAEIARTLAEQLGRGQSGGPAALPEATMTAFTSELAQARAENAVLGDKVRVLEAELVRLRKDRRELESFLLGKIKGLGEGRDNG</sequence>
<dbReference type="KEGG" id="dma:DMR_43670"/>
<feature type="domain" description="HTH merR-type" evidence="2">
    <location>
        <begin position="42"/>
        <end position="107"/>
    </location>
</feature>
<reference evidence="3 4" key="1">
    <citation type="journal article" date="2009" name="Genome Res.">
        <title>Whole genome sequence of Desulfovibrio magneticus strain RS-1 revealed common gene clusters in magnetotactic bacteria.</title>
        <authorList>
            <person name="Nakazawa H."/>
            <person name="Arakaki A."/>
            <person name="Narita-Yamada S."/>
            <person name="Yashiro I."/>
            <person name="Jinno K."/>
            <person name="Aoki N."/>
            <person name="Tsuruyama A."/>
            <person name="Okamura Y."/>
            <person name="Tanikawa S."/>
            <person name="Fujita N."/>
            <person name="Takeyama H."/>
            <person name="Matsunaga T."/>
        </authorList>
    </citation>
    <scope>NUCLEOTIDE SEQUENCE [LARGE SCALE GENOMIC DNA]</scope>
    <source>
        <strain evidence="4">ATCC 700980 / DSM 13731 / RS-1</strain>
    </source>
</reference>
<accession>C4XQX8</accession>
<dbReference type="InterPro" id="IPR000551">
    <property type="entry name" value="MerR-type_HTH_dom"/>
</dbReference>
<dbReference type="InterPro" id="IPR009061">
    <property type="entry name" value="DNA-bd_dom_put_sf"/>
</dbReference>